<dbReference type="AlphaFoldDB" id="W4M888"/>
<evidence type="ECO:0000256" key="4">
    <source>
        <dbReference type="ARBA" id="ARBA00022989"/>
    </source>
</evidence>
<keyword evidence="3 6" id="KW-0812">Transmembrane</keyword>
<comment type="caution">
    <text evidence="7">The sequence shown here is derived from an EMBL/GenBank/DDBJ whole genome shotgun (WGS) entry which is preliminary data.</text>
</comment>
<accession>W4M888</accession>
<dbReference type="GO" id="GO:0005886">
    <property type="term" value="C:plasma membrane"/>
    <property type="evidence" value="ECO:0007669"/>
    <property type="project" value="UniProtKB-SubCell"/>
</dbReference>
<dbReference type="EMBL" id="AZHX01000777">
    <property type="protein sequence ID" value="ETX06141.1"/>
    <property type="molecule type" value="Genomic_DNA"/>
</dbReference>
<gene>
    <name evidence="7" type="ORF">ETSY2_18890</name>
</gene>
<proteinExistence type="predicted"/>
<evidence type="ECO:0000256" key="5">
    <source>
        <dbReference type="ARBA" id="ARBA00023136"/>
    </source>
</evidence>
<comment type="subcellular location">
    <subcellularLocation>
        <location evidence="1">Cell membrane</location>
        <topology evidence="1">Multi-pass membrane protein</topology>
    </subcellularLocation>
</comment>
<feature type="transmembrane region" description="Helical" evidence="6">
    <location>
        <begin position="36"/>
        <end position="60"/>
    </location>
</feature>
<feature type="non-terminal residue" evidence="7">
    <location>
        <position position="1"/>
    </location>
</feature>
<dbReference type="HOGENOM" id="CLU_1334318_0_0_7"/>
<evidence type="ECO:0000256" key="3">
    <source>
        <dbReference type="ARBA" id="ARBA00022692"/>
    </source>
</evidence>
<reference evidence="7 8" key="1">
    <citation type="journal article" date="2014" name="Nature">
        <title>An environmental bacterial taxon with a large and distinct metabolic repertoire.</title>
        <authorList>
            <person name="Wilson M.C."/>
            <person name="Mori T."/>
            <person name="Ruckert C."/>
            <person name="Uria A.R."/>
            <person name="Helf M.J."/>
            <person name="Takada K."/>
            <person name="Gernert C."/>
            <person name="Steffens U.A."/>
            <person name="Heycke N."/>
            <person name="Schmitt S."/>
            <person name="Rinke C."/>
            <person name="Helfrich E.J."/>
            <person name="Brachmann A.O."/>
            <person name="Gurgui C."/>
            <person name="Wakimoto T."/>
            <person name="Kracht M."/>
            <person name="Crusemann M."/>
            <person name="Hentschel U."/>
            <person name="Abe I."/>
            <person name="Matsunaga S."/>
            <person name="Kalinowski J."/>
            <person name="Takeyama H."/>
            <person name="Piel J."/>
        </authorList>
    </citation>
    <scope>NUCLEOTIDE SEQUENCE [LARGE SCALE GENOMIC DNA]</scope>
    <source>
        <strain evidence="8">TSY2</strain>
    </source>
</reference>
<feature type="transmembrane region" description="Helical" evidence="6">
    <location>
        <begin position="91"/>
        <end position="112"/>
    </location>
</feature>
<feature type="transmembrane region" description="Helical" evidence="6">
    <location>
        <begin position="12"/>
        <end position="30"/>
    </location>
</feature>
<keyword evidence="8" id="KW-1185">Reference proteome</keyword>
<keyword evidence="2" id="KW-1003">Cell membrane</keyword>
<sequence length="205" mass="22016">FVLRIIAERSFDLGWFLMIAGLAFFAPDFWIQNALYGGFIVFAGMGMIVMGSVLLTSAGFSQWVSRFLRQLSAGKIAIEIAVKKYHAGKMIAVFCLSLLGNAFSFISCYFLARSVGIDVSFFTVSGTVAIAGLLNLLPVTVMGPGTRELVFLKLLAGLPHAQILAFSGLMLFVAQIGGALIAMILGHSILLGLKIQRTDSVAKTL</sequence>
<evidence type="ECO:0000256" key="1">
    <source>
        <dbReference type="ARBA" id="ARBA00004651"/>
    </source>
</evidence>
<feature type="transmembrane region" description="Helical" evidence="6">
    <location>
        <begin position="172"/>
        <end position="193"/>
    </location>
</feature>
<protein>
    <submittedName>
        <fullName evidence="7">Uncharacterized protein</fullName>
    </submittedName>
</protein>
<organism evidence="7 8">
    <name type="scientific">Candidatus Entotheonella gemina</name>
    <dbReference type="NCBI Taxonomy" id="1429439"/>
    <lineage>
        <taxon>Bacteria</taxon>
        <taxon>Pseudomonadati</taxon>
        <taxon>Nitrospinota/Tectimicrobiota group</taxon>
        <taxon>Candidatus Tectimicrobiota</taxon>
        <taxon>Candidatus Entotheonellia</taxon>
        <taxon>Candidatus Entotheonellales</taxon>
        <taxon>Candidatus Entotheonellaceae</taxon>
        <taxon>Candidatus Entotheonella</taxon>
    </lineage>
</organism>
<name>W4M888_9BACT</name>
<evidence type="ECO:0000313" key="7">
    <source>
        <dbReference type="EMBL" id="ETX06141.1"/>
    </source>
</evidence>
<dbReference type="Pfam" id="PF03706">
    <property type="entry name" value="LPG_synthase_TM"/>
    <property type="match status" value="1"/>
</dbReference>
<evidence type="ECO:0000256" key="2">
    <source>
        <dbReference type="ARBA" id="ARBA00022475"/>
    </source>
</evidence>
<keyword evidence="5 6" id="KW-0472">Membrane</keyword>
<evidence type="ECO:0000256" key="6">
    <source>
        <dbReference type="SAM" id="Phobius"/>
    </source>
</evidence>
<dbReference type="Proteomes" id="UP000019140">
    <property type="component" value="Unassembled WGS sequence"/>
</dbReference>
<evidence type="ECO:0000313" key="8">
    <source>
        <dbReference type="Proteomes" id="UP000019140"/>
    </source>
</evidence>
<dbReference type="InterPro" id="IPR022791">
    <property type="entry name" value="L-PG_synthase/AglD"/>
</dbReference>
<keyword evidence="4 6" id="KW-1133">Transmembrane helix</keyword>
<feature type="transmembrane region" description="Helical" evidence="6">
    <location>
        <begin position="118"/>
        <end position="137"/>
    </location>
</feature>